<evidence type="ECO:0000313" key="2">
    <source>
        <dbReference type="Proteomes" id="UP000308114"/>
    </source>
</evidence>
<dbReference type="Proteomes" id="UP000308114">
    <property type="component" value="Unassembled WGS sequence"/>
</dbReference>
<organism evidence="1 2">
    <name type="scientific">Paenibacillus terrae</name>
    <dbReference type="NCBI Taxonomy" id="159743"/>
    <lineage>
        <taxon>Bacteria</taxon>
        <taxon>Bacillati</taxon>
        <taxon>Bacillota</taxon>
        <taxon>Bacilli</taxon>
        <taxon>Bacillales</taxon>
        <taxon>Paenibacillaceae</taxon>
        <taxon>Paenibacillus</taxon>
    </lineage>
</organism>
<name>A0A4U2Q5T1_9BACL</name>
<gene>
    <name evidence="1" type="ORF">C1I60_08915</name>
</gene>
<proteinExistence type="predicted"/>
<protein>
    <submittedName>
        <fullName evidence="1">Uncharacterized protein</fullName>
    </submittedName>
</protein>
<sequence>MGEPQEGYPYSYNLDFSYKKATYTLVQADEIEVCLLPKYSPDLQLIIGYHAHLWYMYKGK</sequence>
<evidence type="ECO:0000313" key="1">
    <source>
        <dbReference type="EMBL" id="TKH44938.1"/>
    </source>
</evidence>
<dbReference type="AlphaFoldDB" id="A0A4U2Q5T1"/>
<dbReference type="EMBL" id="PNXQ01000010">
    <property type="protein sequence ID" value="TKH44938.1"/>
    <property type="molecule type" value="Genomic_DNA"/>
</dbReference>
<accession>A0A4U2Q5T1</accession>
<comment type="caution">
    <text evidence="1">The sequence shown here is derived from an EMBL/GenBank/DDBJ whole genome shotgun (WGS) entry which is preliminary data.</text>
</comment>
<reference evidence="1 2" key="1">
    <citation type="submission" date="2018-01" db="EMBL/GenBank/DDBJ databases">
        <title>Bacillales members from the olive rhizosphere are effective biological control agents against Verticillium dahliae.</title>
        <authorList>
            <person name="Gomez-Lama C."/>
            <person name="Legarda G."/>
            <person name="Ruano-Rosa D."/>
            <person name="Pizarro-Tobias P."/>
            <person name="Valverde-Corredor A."/>
            <person name="Niqui J.L."/>
            <person name="Trivino J.C."/>
            <person name="Roca A."/>
            <person name="Mercado-Blanco J."/>
        </authorList>
    </citation>
    <scope>NUCLEOTIDE SEQUENCE [LARGE SCALE GENOMIC DNA]</scope>
    <source>
        <strain evidence="1 2">PIC167</strain>
    </source>
</reference>